<dbReference type="SMART" id="SM00448">
    <property type="entry name" value="REC"/>
    <property type="match status" value="1"/>
</dbReference>
<dbReference type="Pfam" id="PF00486">
    <property type="entry name" value="Trans_reg_C"/>
    <property type="match status" value="1"/>
</dbReference>
<protein>
    <submittedName>
        <fullName evidence="10">Putative transcriptional regulator</fullName>
    </submittedName>
</protein>
<keyword evidence="4 7" id="KW-0238">DNA-binding</keyword>
<dbReference type="SUPFAM" id="SSF52172">
    <property type="entry name" value="CheY-like"/>
    <property type="match status" value="1"/>
</dbReference>
<evidence type="ECO:0000256" key="6">
    <source>
        <dbReference type="PROSITE-ProRule" id="PRU00169"/>
    </source>
</evidence>
<dbReference type="InterPro" id="IPR036388">
    <property type="entry name" value="WH-like_DNA-bd_sf"/>
</dbReference>
<name>Q1YN14_AURMS</name>
<dbReference type="GO" id="GO:0006355">
    <property type="term" value="P:regulation of DNA-templated transcription"/>
    <property type="evidence" value="ECO:0007669"/>
    <property type="project" value="InterPro"/>
</dbReference>
<evidence type="ECO:0000256" key="7">
    <source>
        <dbReference type="PROSITE-ProRule" id="PRU01091"/>
    </source>
</evidence>
<evidence type="ECO:0000256" key="5">
    <source>
        <dbReference type="ARBA" id="ARBA00023163"/>
    </source>
</evidence>
<feature type="DNA-binding region" description="OmpR/PhoB-type" evidence="7">
    <location>
        <begin position="145"/>
        <end position="245"/>
    </location>
</feature>
<gene>
    <name evidence="10" type="ORF">SI859A1_02031</name>
</gene>
<evidence type="ECO:0000256" key="4">
    <source>
        <dbReference type="ARBA" id="ARBA00023125"/>
    </source>
</evidence>
<dbReference type="CDD" id="cd00383">
    <property type="entry name" value="trans_reg_C"/>
    <property type="match status" value="1"/>
</dbReference>
<proteinExistence type="predicted"/>
<dbReference type="Proteomes" id="UP000000321">
    <property type="component" value="Unassembled WGS sequence"/>
</dbReference>
<dbReference type="InterPro" id="IPR011006">
    <property type="entry name" value="CheY-like_superfamily"/>
</dbReference>
<evidence type="ECO:0000256" key="2">
    <source>
        <dbReference type="ARBA" id="ARBA00023012"/>
    </source>
</evidence>
<comment type="caution">
    <text evidence="10">The sequence shown here is derived from an EMBL/GenBank/DDBJ whole genome shotgun (WGS) entry which is preliminary data.</text>
</comment>
<dbReference type="Gene3D" id="1.10.10.10">
    <property type="entry name" value="Winged helix-like DNA-binding domain superfamily/Winged helix DNA-binding domain"/>
    <property type="match status" value="1"/>
</dbReference>
<dbReference type="InterPro" id="IPR039420">
    <property type="entry name" value="WalR-like"/>
</dbReference>
<sequence>MPGGCRRMHERIFILEDDRDLAAVFARELTEQGFVVATFQRIAEFRRQLGAAPPDLCIVDLGLPDGDGLALLKDDLGRHGLPIVIVSGRGALDDRLQGLESGADDYLTKPVEPLELAARIRSVLRRTSRNREATPTPRVSATARTDIAEFAGWRADFGSLTLRAPGGAEQPLSRSDAELLRAFLEAQGRVLSRDFLLELFSASGEEAFDRSVDVRVSRLRKKLDEDPKKPVHVRTVYGAGYVFATRVDWIA</sequence>
<dbReference type="GO" id="GO:0000156">
    <property type="term" value="F:phosphorelay response regulator activity"/>
    <property type="evidence" value="ECO:0007669"/>
    <property type="project" value="TreeGrafter"/>
</dbReference>
<dbReference type="GO" id="GO:0000976">
    <property type="term" value="F:transcription cis-regulatory region binding"/>
    <property type="evidence" value="ECO:0007669"/>
    <property type="project" value="TreeGrafter"/>
</dbReference>
<keyword evidence="1 6" id="KW-0597">Phosphoprotein</keyword>
<evidence type="ECO:0000256" key="3">
    <source>
        <dbReference type="ARBA" id="ARBA00023015"/>
    </source>
</evidence>
<feature type="modified residue" description="4-aspartylphosphate" evidence="6">
    <location>
        <position position="60"/>
    </location>
</feature>
<evidence type="ECO:0000259" key="8">
    <source>
        <dbReference type="PROSITE" id="PS50110"/>
    </source>
</evidence>
<dbReference type="Gene3D" id="6.10.250.690">
    <property type="match status" value="1"/>
</dbReference>
<dbReference type="GO" id="GO:0005829">
    <property type="term" value="C:cytosol"/>
    <property type="evidence" value="ECO:0007669"/>
    <property type="project" value="TreeGrafter"/>
</dbReference>
<dbReference type="SUPFAM" id="SSF46894">
    <property type="entry name" value="C-terminal effector domain of the bipartite response regulators"/>
    <property type="match status" value="1"/>
</dbReference>
<dbReference type="BioCyc" id="AURANTIMONAS:SI859A1_02031-MONOMER"/>
<dbReference type="PANTHER" id="PTHR48111:SF4">
    <property type="entry name" value="DNA-BINDING DUAL TRANSCRIPTIONAL REGULATOR OMPR"/>
    <property type="match status" value="1"/>
</dbReference>
<keyword evidence="5" id="KW-0804">Transcription</keyword>
<dbReference type="InterPro" id="IPR001867">
    <property type="entry name" value="OmpR/PhoB-type_DNA-bd"/>
</dbReference>
<feature type="domain" description="OmpR/PhoB-type" evidence="9">
    <location>
        <begin position="145"/>
        <end position="245"/>
    </location>
</feature>
<dbReference type="PANTHER" id="PTHR48111">
    <property type="entry name" value="REGULATOR OF RPOS"/>
    <property type="match status" value="1"/>
</dbReference>
<dbReference type="AlphaFoldDB" id="Q1YN14"/>
<dbReference type="InterPro" id="IPR016032">
    <property type="entry name" value="Sig_transdc_resp-reg_C-effctor"/>
</dbReference>
<dbReference type="PROSITE" id="PS50110">
    <property type="entry name" value="RESPONSE_REGULATORY"/>
    <property type="match status" value="1"/>
</dbReference>
<evidence type="ECO:0000313" key="10">
    <source>
        <dbReference type="EMBL" id="EAS51217.1"/>
    </source>
</evidence>
<feature type="domain" description="Response regulatory" evidence="8">
    <location>
        <begin position="11"/>
        <end position="124"/>
    </location>
</feature>
<evidence type="ECO:0000313" key="11">
    <source>
        <dbReference type="Proteomes" id="UP000000321"/>
    </source>
</evidence>
<dbReference type="SMART" id="SM00862">
    <property type="entry name" value="Trans_reg_C"/>
    <property type="match status" value="1"/>
</dbReference>
<accession>Q1YN14</accession>
<dbReference type="PROSITE" id="PS51755">
    <property type="entry name" value="OMPR_PHOB"/>
    <property type="match status" value="1"/>
</dbReference>
<dbReference type="HOGENOM" id="CLU_000445_30_4_5"/>
<reference evidence="10 11" key="1">
    <citation type="journal article" date="2008" name="Appl. Environ. Microbiol.">
        <title>Genomic insights into Mn(II) oxidation by the marine alphaproteobacterium Aurantimonas sp. strain SI85-9A1.</title>
        <authorList>
            <person name="Dick G.J."/>
            <person name="Podell S."/>
            <person name="Johnson H.A."/>
            <person name="Rivera-Espinoza Y."/>
            <person name="Bernier-Latmani R."/>
            <person name="McCarthy J.K."/>
            <person name="Torpey J.W."/>
            <person name="Clement B.G."/>
            <person name="Gaasterland T."/>
            <person name="Tebo B.M."/>
        </authorList>
    </citation>
    <scope>NUCLEOTIDE SEQUENCE [LARGE SCALE GENOMIC DNA]</scope>
    <source>
        <strain evidence="10 11">SI85-9A1</strain>
    </source>
</reference>
<evidence type="ECO:0000259" key="9">
    <source>
        <dbReference type="PROSITE" id="PS51755"/>
    </source>
</evidence>
<dbReference type="GO" id="GO:0032993">
    <property type="term" value="C:protein-DNA complex"/>
    <property type="evidence" value="ECO:0007669"/>
    <property type="project" value="TreeGrafter"/>
</dbReference>
<dbReference type="Gene3D" id="3.40.50.2300">
    <property type="match status" value="1"/>
</dbReference>
<organism evidence="10 11">
    <name type="scientific">Aurantimonas manganoxydans (strain ATCC BAA-1229 / DSM 21871 / SI85-9A1)</name>
    <dbReference type="NCBI Taxonomy" id="287752"/>
    <lineage>
        <taxon>Bacteria</taxon>
        <taxon>Pseudomonadati</taxon>
        <taxon>Pseudomonadota</taxon>
        <taxon>Alphaproteobacteria</taxon>
        <taxon>Hyphomicrobiales</taxon>
        <taxon>Aurantimonadaceae</taxon>
        <taxon>Aurantimonas</taxon>
    </lineage>
</organism>
<dbReference type="Pfam" id="PF00072">
    <property type="entry name" value="Response_reg"/>
    <property type="match status" value="1"/>
</dbReference>
<evidence type="ECO:0000256" key="1">
    <source>
        <dbReference type="ARBA" id="ARBA00022553"/>
    </source>
</evidence>
<keyword evidence="11" id="KW-1185">Reference proteome</keyword>
<dbReference type="InterPro" id="IPR001789">
    <property type="entry name" value="Sig_transdc_resp-reg_receiver"/>
</dbReference>
<keyword evidence="3" id="KW-0805">Transcription regulation</keyword>
<keyword evidence="2" id="KW-0902">Two-component regulatory system</keyword>
<dbReference type="EMBL" id="AAPJ01000001">
    <property type="protein sequence ID" value="EAS51217.1"/>
    <property type="molecule type" value="Genomic_DNA"/>
</dbReference>